<dbReference type="InterPro" id="IPR001375">
    <property type="entry name" value="Peptidase_S9_cat"/>
</dbReference>
<dbReference type="Pfam" id="PF00326">
    <property type="entry name" value="Peptidase_S9"/>
    <property type="match status" value="1"/>
</dbReference>
<evidence type="ECO:0000259" key="9">
    <source>
        <dbReference type="Pfam" id="PF02897"/>
    </source>
</evidence>
<proteinExistence type="inferred from homology"/>
<gene>
    <name evidence="10" type="ORF">GETHLI_05510</name>
</gene>
<reference evidence="10 11" key="1">
    <citation type="journal article" date="2023" name="Antonie Van Leeuwenhoek">
        <title>Mesoterricola silvestris gen. nov., sp. nov., Mesoterricola sediminis sp. nov., Geothrix oryzae sp. nov., Geothrix edaphica sp. nov., Geothrix rubra sp. nov., and Geothrix limicola sp. nov., six novel members of Acidobacteriota isolated from soils.</title>
        <authorList>
            <person name="Itoh H."/>
            <person name="Sugisawa Y."/>
            <person name="Mise K."/>
            <person name="Xu Z."/>
            <person name="Kuniyasu M."/>
            <person name="Ushijima N."/>
            <person name="Kawano K."/>
            <person name="Kobayashi E."/>
            <person name="Shiratori Y."/>
            <person name="Masuda Y."/>
            <person name="Senoo K."/>
        </authorList>
    </citation>
    <scope>NUCLEOTIDE SEQUENCE [LARGE SCALE GENOMIC DNA]</scope>
    <source>
        <strain evidence="10 11">Red804</strain>
    </source>
</reference>
<evidence type="ECO:0000259" key="8">
    <source>
        <dbReference type="Pfam" id="PF00326"/>
    </source>
</evidence>
<dbReference type="InterPro" id="IPR051167">
    <property type="entry name" value="Prolyl_oligopep/macrocyclase"/>
</dbReference>
<feature type="domain" description="Peptidase S9A N-terminal" evidence="9">
    <location>
        <begin position="32"/>
        <end position="437"/>
    </location>
</feature>
<keyword evidence="5" id="KW-0378">Hydrolase</keyword>
<comment type="similarity">
    <text evidence="2">Belongs to the peptidase S9A family.</text>
</comment>
<protein>
    <recommendedName>
        <fullName evidence="3">prolyl oligopeptidase</fullName>
        <ecNumber evidence="3">3.4.21.26</ecNumber>
    </recommendedName>
</protein>
<dbReference type="PANTHER" id="PTHR42881:SF2">
    <property type="entry name" value="PROLYL ENDOPEPTIDASE"/>
    <property type="match status" value="1"/>
</dbReference>
<dbReference type="Gene3D" id="2.130.10.120">
    <property type="entry name" value="Prolyl oligopeptidase, N-terminal domain"/>
    <property type="match status" value="1"/>
</dbReference>
<evidence type="ECO:0000256" key="7">
    <source>
        <dbReference type="SAM" id="SignalP"/>
    </source>
</evidence>
<keyword evidence="4" id="KW-0645">Protease</keyword>
<dbReference type="SUPFAM" id="SSF53474">
    <property type="entry name" value="alpha/beta-Hydrolases"/>
    <property type="match status" value="1"/>
</dbReference>
<dbReference type="InterPro" id="IPR002471">
    <property type="entry name" value="Pept_S9_AS"/>
</dbReference>
<evidence type="ECO:0000256" key="5">
    <source>
        <dbReference type="ARBA" id="ARBA00022801"/>
    </source>
</evidence>
<evidence type="ECO:0000313" key="11">
    <source>
        <dbReference type="Proteomes" id="UP001165069"/>
    </source>
</evidence>
<dbReference type="EC" id="3.4.21.26" evidence="3"/>
<dbReference type="Pfam" id="PF02897">
    <property type="entry name" value="Peptidase_S9_N"/>
    <property type="match status" value="1"/>
</dbReference>
<dbReference type="InterPro" id="IPR023302">
    <property type="entry name" value="Pept_S9A_N"/>
</dbReference>
<dbReference type="InterPro" id="IPR029058">
    <property type="entry name" value="AB_hydrolase_fold"/>
</dbReference>
<evidence type="ECO:0000256" key="6">
    <source>
        <dbReference type="ARBA" id="ARBA00022825"/>
    </source>
</evidence>
<feature type="signal peptide" evidence="7">
    <location>
        <begin position="1"/>
        <end position="25"/>
    </location>
</feature>
<sequence length="717" mass="79510">MPLSLSRTGLLALATSALVASSPLAAPPAYPNTRKADVVEDYHGTKVADPYRWLEDDRSPETAAWVEAQNKVTQAYLGGIPERKPIEARLTKLWDYEKFSTPSKRGKYYIYSYNSGLQNQGVLYVTTDLKEKGRVLLDPNGLSTDGTVSLGGTVFTEDGRLMAYSLSKGGADLNIWKVRNVETGQDLADELPMGRNGVSDWAKDGRGFYYTRYPLPKDRSALTGVFKHQQLFFHLLGTPVEKDVVVYERPDQPDWGFSAHVTDDGKWLVIYQNQGTDRRSRVYLKDLTKADAKVEPWLDKFDATYHVIGNDGGTFYVYTDQGAARGRLVAIDATKGEAKDWKTLIPEAPGRDVLAGVNLVANRFATTWRVDALNKVRLYDLKGKLEREIALPGVGSLMGFGGRRQDQEAFYGFTSFNLPTTLYRYDFASGKSEVFRQPKVAFDPAAFEVKEVFYPSKDGTKVPLFLAHRKGLRLDGQNPTLLYAYGGFNIPMAPGFSPANLAWMEMGGVYAMACLRGGSEYGREWYDAGKLHQKQNVFDDFIAAAEWLIREKYTSTPKLAIHGGSNGGLLVGACMTQRPELFGAALPAVGVMDMLRYHKFTIGWMWKSDYDCSDEAEGFRYLMTYSPLQKLKPGVSYPATLVTTGDHDDRVVPAHSHKFIATLQADQAGPAPVLTRIETNAGHGAGKPTAKQIAERADQWAFLVKNLGMKLPSGFAQ</sequence>
<dbReference type="RefSeq" id="WP_285569997.1">
    <property type="nucleotide sequence ID" value="NZ_BSDE01000001.1"/>
</dbReference>
<dbReference type="Proteomes" id="UP001165069">
    <property type="component" value="Unassembled WGS sequence"/>
</dbReference>
<keyword evidence="7" id="KW-0732">Signal</keyword>
<comment type="catalytic activity">
    <reaction evidence="1">
        <text>Hydrolysis of Pro-|-Xaa &gt;&gt; Ala-|-Xaa in oligopeptides.</text>
        <dbReference type="EC" id="3.4.21.26"/>
    </reaction>
</comment>
<evidence type="ECO:0000256" key="4">
    <source>
        <dbReference type="ARBA" id="ARBA00022670"/>
    </source>
</evidence>
<organism evidence="10 11">
    <name type="scientific">Geothrix limicola</name>
    <dbReference type="NCBI Taxonomy" id="2927978"/>
    <lineage>
        <taxon>Bacteria</taxon>
        <taxon>Pseudomonadati</taxon>
        <taxon>Acidobacteriota</taxon>
        <taxon>Holophagae</taxon>
        <taxon>Holophagales</taxon>
        <taxon>Holophagaceae</taxon>
        <taxon>Geothrix</taxon>
    </lineage>
</organism>
<feature type="domain" description="Peptidase S9 prolyl oligopeptidase catalytic" evidence="8">
    <location>
        <begin position="495"/>
        <end position="709"/>
    </location>
</feature>
<feature type="chain" id="PRO_5045632936" description="prolyl oligopeptidase" evidence="7">
    <location>
        <begin position="26"/>
        <end position="717"/>
    </location>
</feature>
<dbReference type="PANTHER" id="PTHR42881">
    <property type="entry name" value="PROLYL ENDOPEPTIDASE"/>
    <property type="match status" value="1"/>
</dbReference>
<keyword evidence="6" id="KW-0720">Serine protease</keyword>
<keyword evidence="11" id="KW-1185">Reference proteome</keyword>
<dbReference type="PROSITE" id="PS00708">
    <property type="entry name" value="PRO_ENDOPEP_SER"/>
    <property type="match status" value="1"/>
</dbReference>
<dbReference type="Gene3D" id="3.40.50.1820">
    <property type="entry name" value="alpha/beta hydrolase"/>
    <property type="match status" value="1"/>
</dbReference>
<dbReference type="InterPro" id="IPR002470">
    <property type="entry name" value="Peptidase_S9A"/>
</dbReference>
<accession>A0ABQ5QBX4</accession>
<dbReference type="PRINTS" id="PR00862">
    <property type="entry name" value="PROLIGOPTASE"/>
</dbReference>
<name>A0ABQ5QBX4_9BACT</name>
<evidence type="ECO:0000256" key="3">
    <source>
        <dbReference type="ARBA" id="ARBA00011897"/>
    </source>
</evidence>
<evidence type="ECO:0000313" key="10">
    <source>
        <dbReference type="EMBL" id="GLH72049.1"/>
    </source>
</evidence>
<comment type="caution">
    <text evidence="10">The sequence shown here is derived from an EMBL/GenBank/DDBJ whole genome shotgun (WGS) entry which is preliminary data.</text>
</comment>
<dbReference type="EMBL" id="BSDE01000001">
    <property type="protein sequence ID" value="GLH72049.1"/>
    <property type="molecule type" value="Genomic_DNA"/>
</dbReference>
<evidence type="ECO:0000256" key="2">
    <source>
        <dbReference type="ARBA" id="ARBA00005228"/>
    </source>
</evidence>
<evidence type="ECO:0000256" key="1">
    <source>
        <dbReference type="ARBA" id="ARBA00001070"/>
    </source>
</evidence>
<dbReference type="SUPFAM" id="SSF50993">
    <property type="entry name" value="Peptidase/esterase 'gauge' domain"/>
    <property type="match status" value="1"/>
</dbReference>